<dbReference type="AlphaFoldDB" id="A0A4C1WTI8"/>
<feature type="region of interest" description="Disordered" evidence="1">
    <location>
        <begin position="1"/>
        <end position="42"/>
    </location>
</feature>
<organism evidence="2 3">
    <name type="scientific">Eumeta variegata</name>
    <name type="common">Bagworm moth</name>
    <name type="synonym">Eumeta japonica</name>
    <dbReference type="NCBI Taxonomy" id="151549"/>
    <lineage>
        <taxon>Eukaryota</taxon>
        <taxon>Metazoa</taxon>
        <taxon>Ecdysozoa</taxon>
        <taxon>Arthropoda</taxon>
        <taxon>Hexapoda</taxon>
        <taxon>Insecta</taxon>
        <taxon>Pterygota</taxon>
        <taxon>Neoptera</taxon>
        <taxon>Endopterygota</taxon>
        <taxon>Lepidoptera</taxon>
        <taxon>Glossata</taxon>
        <taxon>Ditrysia</taxon>
        <taxon>Tineoidea</taxon>
        <taxon>Psychidae</taxon>
        <taxon>Oiketicinae</taxon>
        <taxon>Eumeta</taxon>
    </lineage>
</organism>
<feature type="compositionally biased region" description="Basic residues" evidence="1">
    <location>
        <begin position="20"/>
        <end position="32"/>
    </location>
</feature>
<keyword evidence="3" id="KW-1185">Reference proteome</keyword>
<evidence type="ECO:0000313" key="2">
    <source>
        <dbReference type="EMBL" id="GBP54601.1"/>
    </source>
</evidence>
<accession>A0A4C1WTI8</accession>
<comment type="caution">
    <text evidence="2">The sequence shown here is derived from an EMBL/GenBank/DDBJ whole genome shotgun (WGS) entry which is preliminary data.</text>
</comment>
<dbReference type="EMBL" id="BGZK01000650">
    <property type="protein sequence ID" value="GBP54601.1"/>
    <property type="molecule type" value="Genomic_DNA"/>
</dbReference>
<sequence length="113" mass="12871">MSHCKGERGSDASDTSGGKWRGKAGGRRHSRPRQTLSLLDRRAARRARRRLSALASKKREANCLFMEIATFILISKNRRSDKATCPGSDELTEGLLFNVSRIRYERQLHRTLE</sequence>
<evidence type="ECO:0000313" key="3">
    <source>
        <dbReference type="Proteomes" id="UP000299102"/>
    </source>
</evidence>
<evidence type="ECO:0000256" key="1">
    <source>
        <dbReference type="SAM" id="MobiDB-lite"/>
    </source>
</evidence>
<protein>
    <submittedName>
        <fullName evidence="2">Uncharacterized protein</fullName>
    </submittedName>
</protein>
<name>A0A4C1WTI8_EUMVA</name>
<dbReference type="Proteomes" id="UP000299102">
    <property type="component" value="Unassembled WGS sequence"/>
</dbReference>
<gene>
    <name evidence="2" type="ORF">EVAR_33070_1</name>
</gene>
<proteinExistence type="predicted"/>
<reference evidence="2 3" key="1">
    <citation type="journal article" date="2019" name="Commun. Biol.">
        <title>The bagworm genome reveals a unique fibroin gene that provides high tensile strength.</title>
        <authorList>
            <person name="Kono N."/>
            <person name="Nakamura H."/>
            <person name="Ohtoshi R."/>
            <person name="Tomita M."/>
            <person name="Numata K."/>
            <person name="Arakawa K."/>
        </authorList>
    </citation>
    <scope>NUCLEOTIDE SEQUENCE [LARGE SCALE GENOMIC DNA]</scope>
</reference>
<feature type="compositionally biased region" description="Basic and acidic residues" evidence="1">
    <location>
        <begin position="1"/>
        <end position="11"/>
    </location>
</feature>